<feature type="transmembrane region" description="Helical" evidence="2">
    <location>
        <begin position="100"/>
        <end position="116"/>
    </location>
</feature>
<feature type="transmembrane region" description="Helical" evidence="2">
    <location>
        <begin position="6"/>
        <end position="27"/>
    </location>
</feature>
<reference evidence="3 4" key="1">
    <citation type="submission" date="2016-08" db="EMBL/GenBank/DDBJ databases">
        <title>A Parts List for Fungal Cellulosomes Revealed by Comparative Genomics.</title>
        <authorList>
            <consortium name="DOE Joint Genome Institute"/>
            <person name="Haitjema C.H."/>
            <person name="Gilmore S.P."/>
            <person name="Henske J.K."/>
            <person name="Solomon K.V."/>
            <person name="De Groot R."/>
            <person name="Kuo A."/>
            <person name="Mondo S.J."/>
            <person name="Salamov A.A."/>
            <person name="Labutti K."/>
            <person name="Zhao Z."/>
            <person name="Chiniquy J."/>
            <person name="Barry K."/>
            <person name="Brewer H.M."/>
            <person name="Purvine S.O."/>
            <person name="Wright A.T."/>
            <person name="Boxma B."/>
            <person name="Van Alen T."/>
            <person name="Hackstein J.H."/>
            <person name="Baker S.E."/>
            <person name="Grigoriev I.V."/>
            <person name="O'Malley M.A."/>
        </authorList>
    </citation>
    <scope>NUCLEOTIDE SEQUENCE [LARGE SCALE GENOMIC DNA]</scope>
    <source>
        <strain evidence="3 4">S4</strain>
    </source>
</reference>
<feature type="transmembrane region" description="Helical" evidence="2">
    <location>
        <begin position="54"/>
        <end position="72"/>
    </location>
</feature>
<evidence type="ECO:0000256" key="2">
    <source>
        <dbReference type="SAM" id="Phobius"/>
    </source>
</evidence>
<dbReference type="AlphaFoldDB" id="A0A1Y1WRY7"/>
<dbReference type="Proteomes" id="UP000193944">
    <property type="component" value="Unassembled WGS sequence"/>
</dbReference>
<keyword evidence="4" id="KW-1185">Reference proteome</keyword>
<comment type="caution">
    <text evidence="3">The sequence shown here is derived from an EMBL/GenBank/DDBJ whole genome shotgun (WGS) entry which is preliminary data.</text>
</comment>
<feature type="region of interest" description="Disordered" evidence="1">
    <location>
        <begin position="160"/>
        <end position="186"/>
    </location>
</feature>
<proteinExistence type="predicted"/>
<accession>A0A1Y1WRY7</accession>
<gene>
    <name evidence="3" type="ORF">BCR32DRAFT_296313</name>
</gene>
<evidence type="ECO:0000256" key="1">
    <source>
        <dbReference type="SAM" id="MobiDB-lite"/>
    </source>
</evidence>
<dbReference type="EMBL" id="MCFG01000306">
    <property type="protein sequence ID" value="ORX76311.1"/>
    <property type="molecule type" value="Genomic_DNA"/>
</dbReference>
<sequence length="186" mass="22050">MGIDFKVFGFFSLNVILITYMFGDLWVRWNEIPDLIPTSFKLNGQSKDEKRKEYLIFLPIISFILCVLLYFLNLKLPEGFYPIEFKDKDLKSKFERSTKIYLQILGFLYNLIMFYINYTMSKSKELNIIPMIVLSVILIGIIILYSNKVDEFIEPLQEKPKDDKKEVKDDKKDEKKSKDNEAKKTK</sequence>
<evidence type="ECO:0000313" key="4">
    <source>
        <dbReference type="Proteomes" id="UP000193944"/>
    </source>
</evidence>
<keyword evidence="2" id="KW-1133">Transmembrane helix</keyword>
<reference evidence="3 4" key="2">
    <citation type="submission" date="2016-08" db="EMBL/GenBank/DDBJ databases">
        <title>Pervasive Adenine N6-methylation of Active Genes in Fungi.</title>
        <authorList>
            <consortium name="DOE Joint Genome Institute"/>
            <person name="Mondo S.J."/>
            <person name="Dannebaum R.O."/>
            <person name="Kuo R.C."/>
            <person name="Labutti K."/>
            <person name="Haridas S."/>
            <person name="Kuo A."/>
            <person name="Salamov A."/>
            <person name="Ahrendt S.R."/>
            <person name="Lipzen A."/>
            <person name="Sullivan W."/>
            <person name="Andreopoulos W.B."/>
            <person name="Clum A."/>
            <person name="Lindquist E."/>
            <person name="Daum C."/>
            <person name="Ramamoorthy G.K."/>
            <person name="Gryganskyi A."/>
            <person name="Culley D."/>
            <person name="Magnuson J.K."/>
            <person name="James T.Y."/>
            <person name="O'Malley M.A."/>
            <person name="Stajich J.E."/>
            <person name="Spatafora J.W."/>
            <person name="Visel A."/>
            <person name="Grigoriev I.V."/>
        </authorList>
    </citation>
    <scope>NUCLEOTIDE SEQUENCE [LARGE SCALE GENOMIC DNA]</scope>
    <source>
        <strain evidence="3 4">S4</strain>
    </source>
</reference>
<protein>
    <recommendedName>
        <fullName evidence="5">DUF1648 domain-containing protein</fullName>
    </recommendedName>
</protein>
<evidence type="ECO:0000313" key="3">
    <source>
        <dbReference type="EMBL" id="ORX76311.1"/>
    </source>
</evidence>
<name>A0A1Y1WRY7_9FUNG</name>
<evidence type="ECO:0008006" key="5">
    <source>
        <dbReference type="Google" id="ProtNLM"/>
    </source>
</evidence>
<feature type="transmembrane region" description="Helical" evidence="2">
    <location>
        <begin position="128"/>
        <end position="146"/>
    </location>
</feature>
<organism evidence="3 4">
    <name type="scientific">Anaeromyces robustus</name>
    <dbReference type="NCBI Taxonomy" id="1754192"/>
    <lineage>
        <taxon>Eukaryota</taxon>
        <taxon>Fungi</taxon>
        <taxon>Fungi incertae sedis</taxon>
        <taxon>Chytridiomycota</taxon>
        <taxon>Chytridiomycota incertae sedis</taxon>
        <taxon>Neocallimastigomycetes</taxon>
        <taxon>Neocallimastigales</taxon>
        <taxon>Neocallimastigaceae</taxon>
        <taxon>Anaeromyces</taxon>
    </lineage>
</organism>
<keyword evidence="2" id="KW-0812">Transmembrane</keyword>
<keyword evidence="2" id="KW-0472">Membrane</keyword>